<evidence type="ECO:0000313" key="6">
    <source>
        <dbReference type="EMBL" id="TQD42060.1"/>
    </source>
</evidence>
<dbReference type="InterPro" id="IPR001867">
    <property type="entry name" value="OmpR/PhoB-type_DNA-bd"/>
</dbReference>
<dbReference type="PRINTS" id="PR00364">
    <property type="entry name" value="DISEASERSIST"/>
</dbReference>
<comment type="similarity">
    <text evidence="1">Belongs to the AfsR/DnrI/RedD regulatory family.</text>
</comment>
<dbReference type="RefSeq" id="WP_141424805.1">
    <property type="nucleotide sequence ID" value="NZ_JASPFB010000006.1"/>
</dbReference>
<reference evidence="6 7" key="1">
    <citation type="submission" date="2019-06" db="EMBL/GenBank/DDBJ databases">
        <title>Draft genome sequence of Actinomyces johnsonii CCUG 34287T.</title>
        <authorList>
            <person name="Salva-Serra F."/>
            <person name="Cardew S."/>
            <person name="Moore E."/>
        </authorList>
    </citation>
    <scope>NUCLEOTIDE SEQUENCE [LARGE SCALE GENOMIC DNA]</scope>
    <source>
        <strain evidence="6 7">CCUG 34287</strain>
    </source>
</reference>
<dbReference type="GO" id="GO:0000160">
    <property type="term" value="P:phosphorelay signal transduction system"/>
    <property type="evidence" value="ECO:0007669"/>
    <property type="project" value="InterPro"/>
</dbReference>
<feature type="domain" description="OmpR/PhoB-type" evidence="4">
    <location>
        <begin position="23"/>
        <end position="93"/>
    </location>
</feature>
<evidence type="ECO:0000313" key="7">
    <source>
        <dbReference type="Proteomes" id="UP000319010"/>
    </source>
</evidence>
<accession>A0A507ZWH2</accession>
<dbReference type="Pfam" id="PF13401">
    <property type="entry name" value="AAA_22"/>
    <property type="match status" value="1"/>
</dbReference>
<evidence type="ECO:0000256" key="1">
    <source>
        <dbReference type="ARBA" id="ARBA00005820"/>
    </source>
</evidence>
<dbReference type="InterPro" id="IPR011990">
    <property type="entry name" value="TPR-like_helical_dom_sf"/>
</dbReference>
<dbReference type="SUPFAM" id="SSF46894">
    <property type="entry name" value="C-terminal effector domain of the bipartite response regulators"/>
    <property type="match status" value="1"/>
</dbReference>
<dbReference type="InterPro" id="IPR005158">
    <property type="entry name" value="BTAD"/>
</dbReference>
<feature type="domain" description="Bacterial transcriptional activator" evidence="5">
    <location>
        <begin position="100"/>
        <end position="246"/>
    </location>
</feature>
<proteinExistence type="inferred from homology"/>
<dbReference type="InterPro" id="IPR049945">
    <property type="entry name" value="AAA_22"/>
</dbReference>
<evidence type="ECO:0000256" key="2">
    <source>
        <dbReference type="ARBA" id="ARBA00023125"/>
    </source>
</evidence>
<dbReference type="Pfam" id="PF25872">
    <property type="entry name" value="HTH_77"/>
    <property type="match status" value="1"/>
</dbReference>
<name>A0A507ZWH2_9ACTO</name>
<dbReference type="Pfam" id="PF03704">
    <property type="entry name" value="BTAD"/>
    <property type="match status" value="1"/>
</dbReference>
<dbReference type="InterPro" id="IPR058852">
    <property type="entry name" value="HTH_77"/>
</dbReference>
<gene>
    <name evidence="6" type="ORF">FK256_11220</name>
</gene>
<evidence type="ECO:0000259" key="4">
    <source>
        <dbReference type="SMART" id="SM00862"/>
    </source>
</evidence>
<comment type="caution">
    <text evidence="6">The sequence shown here is derived from an EMBL/GenBank/DDBJ whole genome shotgun (WGS) entry which is preliminary data.</text>
</comment>
<organism evidence="6 7">
    <name type="scientific">Actinomyces johnsonii</name>
    <dbReference type="NCBI Taxonomy" id="544581"/>
    <lineage>
        <taxon>Bacteria</taxon>
        <taxon>Bacillati</taxon>
        <taxon>Actinomycetota</taxon>
        <taxon>Actinomycetes</taxon>
        <taxon>Actinomycetales</taxon>
        <taxon>Actinomycetaceae</taxon>
        <taxon>Actinomyces</taxon>
    </lineage>
</organism>
<feature type="domain" description="AAA+ ATPase" evidence="3">
    <location>
        <begin position="279"/>
        <end position="433"/>
    </location>
</feature>
<evidence type="ECO:0000259" key="3">
    <source>
        <dbReference type="SMART" id="SM00382"/>
    </source>
</evidence>
<keyword evidence="2" id="KW-0238">DNA-binding</keyword>
<dbReference type="GO" id="GO:0003677">
    <property type="term" value="F:DNA binding"/>
    <property type="evidence" value="ECO:0007669"/>
    <property type="project" value="UniProtKB-KW"/>
</dbReference>
<dbReference type="SMART" id="SM00862">
    <property type="entry name" value="Trans_reg_C"/>
    <property type="match status" value="1"/>
</dbReference>
<dbReference type="Gene3D" id="1.10.10.10">
    <property type="entry name" value="Winged helix-like DNA-binding domain superfamily/Winged helix DNA-binding domain"/>
    <property type="match status" value="1"/>
</dbReference>
<dbReference type="AlphaFoldDB" id="A0A507ZWH2"/>
<dbReference type="PANTHER" id="PTHR47691">
    <property type="entry name" value="REGULATOR-RELATED"/>
    <property type="match status" value="1"/>
</dbReference>
<dbReference type="SMART" id="SM01043">
    <property type="entry name" value="BTAD"/>
    <property type="match status" value="1"/>
</dbReference>
<sequence length="1065" mass="115191">MGENRPVTSPYRLALLTDPPTWRGMVLSGKTLDLLAVLAASPQARVSDGSLIEALWPDDVPARPLRALHVVVSRVRAAVGEDVVERIGDGYRLALPTAQIDACDLADRAERARTRAVEGQWDQVLDLTGSLPHVPAHCEADDAVGVGPSPLSRLRERAVALAEAARCDRGLALEATGEHERAAELLREAAGRDAGDETVLAALMRAESWSRSPAVALEIYEQYRRRLRDRGAVPGPALRAAHEAVLAAESPVRRGLEPEPEHFLGREADVTGVLKALSTRRLVTLTGPGGVGKTTLAQVVAARCRRPAVYVVALAEVSPGADLIRVLLDAVGGPGAADGDPRRALAAALAQPGTVLVLDNCEHLADQVADLVGPLLGACPDLRVLATSRRPLDLAAEHVHRLEPLDSVSAAELFRARALAARPGQVIDDEDLDDLLSRLDGIPLAIELAAARTRSLSVGQIAERLPGRPDLLTAARDVPARQRTLRAVIEWSWNLLDPAERRAMARLALLADGFTLAAVEALVGAQAADLLDALVSHSLLVVRDRGLPRFHMLVTVRDFALEQLSASGDEAAARAALHEWAVDVCSQIRFPIDAGDFGDASHPESRHHDRLFQEIAHNEAAILQQLDRLLAQADDYGSDRLPADLRDAICLIGAALMRLWSVTWSYERIADYGTRLIGPAAQPAQDPRGNEAGLSVLALCVTLFGLLSHVPAQVRSLLPASFDGEGPFSRVRRFLRASDAQWPELIDDADPWVAWAATRCLAAQQEDDGDPQASLRTIETLLDRLRRTDLAGIHLLELHLHRLQVLMSLGRYNQVIDACSRAQVLLDRVLPSWGEFFHTTLHMEGAYCAVYLDPRPETADRLLESLEPVDLPGTMRFIARSVRGELELTRGNARTAALIQRVSLRYAGNWRSILGSGSQWELYILSMCLVTDVELSPDDAVELDARAIRARATSLLREILSDPAPRQRDIPTIMAFAAAVGLSIVAAEDVGSDRRAVGAELVATALAVGTNQTCRLLSHDYLRSRTERLDARALAQAEERIRPLGCSELVAHAADLAGRLAGEVG</sequence>
<dbReference type="Pfam" id="PF00486">
    <property type="entry name" value="Trans_reg_C"/>
    <property type="match status" value="1"/>
</dbReference>
<evidence type="ECO:0000259" key="5">
    <source>
        <dbReference type="SMART" id="SM01043"/>
    </source>
</evidence>
<dbReference type="SUPFAM" id="SSF52540">
    <property type="entry name" value="P-loop containing nucleoside triphosphate hydrolases"/>
    <property type="match status" value="1"/>
</dbReference>
<dbReference type="InterPro" id="IPR027417">
    <property type="entry name" value="P-loop_NTPase"/>
</dbReference>
<dbReference type="GO" id="GO:0006355">
    <property type="term" value="P:regulation of DNA-templated transcription"/>
    <property type="evidence" value="ECO:0007669"/>
    <property type="project" value="InterPro"/>
</dbReference>
<dbReference type="InterPro" id="IPR036388">
    <property type="entry name" value="WH-like_DNA-bd_sf"/>
</dbReference>
<dbReference type="SMART" id="SM00382">
    <property type="entry name" value="AAA"/>
    <property type="match status" value="1"/>
</dbReference>
<dbReference type="Gene3D" id="1.25.40.10">
    <property type="entry name" value="Tetratricopeptide repeat domain"/>
    <property type="match status" value="1"/>
</dbReference>
<dbReference type="Gene3D" id="3.40.50.300">
    <property type="entry name" value="P-loop containing nucleotide triphosphate hydrolases"/>
    <property type="match status" value="1"/>
</dbReference>
<dbReference type="GO" id="GO:0016887">
    <property type="term" value="F:ATP hydrolysis activity"/>
    <property type="evidence" value="ECO:0007669"/>
    <property type="project" value="InterPro"/>
</dbReference>
<dbReference type="Proteomes" id="UP000319010">
    <property type="component" value="Unassembled WGS sequence"/>
</dbReference>
<dbReference type="PANTHER" id="PTHR47691:SF3">
    <property type="entry name" value="HTH-TYPE TRANSCRIPTIONAL REGULATOR RV0890C-RELATED"/>
    <property type="match status" value="1"/>
</dbReference>
<dbReference type="SUPFAM" id="SSF48452">
    <property type="entry name" value="TPR-like"/>
    <property type="match status" value="1"/>
</dbReference>
<dbReference type="InterPro" id="IPR003593">
    <property type="entry name" value="AAA+_ATPase"/>
</dbReference>
<dbReference type="EMBL" id="VICB01000019">
    <property type="protein sequence ID" value="TQD42060.1"/>
    <property type="molecule type" value="Genomic_DNA"/>
</dbReference>
<dbReference type="InterPro" id="IPR016032">
    <property type="entry name" value="Sig_transdc_resp-reg_C-effctor"/>
</dbReference>
<protein>
    <submittedName>
        <fullName evidence="6">AAA family ATPase</fullName>
    </submittedName>
</protein>